<dbReference type="PANTHER" id="PTHR30511:SF0">
    <property type="entry name" value="ALANINE RACEMASE, CATABOLIC-RELATED"/>
    <property type="match status" value="1"/>
</dbReference>
<evidence type="ECO:0000259" key="5">
    <source>
        <dbReference type="SMART" id="SM01005"/>
    </source>
</evidence>
<dbReference type="SUPFAM" id="SSF50621">
    <property type="entry name" value="Alanine racemase C-terminal domain-like"/>
    <property type="match status" value="1"/>
</dbReference>
<evidence type="ECO:0000313" key="6">
    <source>
        <dbReference type="EMBL" id="MCY6371282.1"/>
    </source>
</evidence>
<comment type="cofactor">
    <cofactor evidence="1 4">
        <name>pyridoxal 5'-phosphate</name>
        <dbReference type="ChEBI" id="CHEBI:597326"/>
    </cofactor>
</comment>
<feature type="domain" description="Alanine racemase C-terminal" evidence="5">
    <location>
        <begin position="246"/>
        <end position="375"/>
    </location>
</feature>
<dbReference type="GO" id="GO:0008784">
    <property type="term" value="F:alanine racemase activity"/>
    <property type="evidence" value="ECO:0007669"/>
    <property type="project" value="UniProtKB-EC"/>
</dbReference>
<dbReference type="EMBL" id="JAPQES010000004">
    <property type="protein sequence ID" value="MCY6371282.1"/>
    <property type="molecule type" value="Genomic_DNA"/>
</dbReference>
<dbReference type="Gene3D" id="3.20.20.10">
    <property type="entry name" value="Alanine racemase"/>
    <property type="match status" value="1"/>
</dbReference>
<keyword evidence="3 4" id="KW-0413">Isomerase</keyword>
<comment type="similarity">
    <text evidence="4">Belongs to the alanine racemase family.</text>
</comment>
<keyword evidence="7" id="KW-1185">Reference proteome</keyword>
<dbReference type="PROSITE" id="PS00395">
    <property type="entry name" value="ALANINE_RACEMASE"/>
    <property type="match status" value="1"/>
</dbReference>
<feature type="binding site" evidence="4">
    <location>
        <position position="315"/>
    </location>
    <ligand>
        <name>substrate</name>
    </ligand>
</feature>
<sequence length="387" mass="43555">MVKHLRPVWAEINLDNLEFNMQQIRKISKSEEIIGVVKADAYGHGALDIAPVLLENGATRLAVAVVTEGIELRRGGIQCPIIVLGFTDPNFIPDLLKYDIEQTVFSYEYAKELSETAQKKHKIAKIHIAVDTGMGRIGFFPNQESAEEVYKISQLPNISIEGVFSHFSTADEENKEYTYYQLENFNKFYGYLEQKGINIKKRHIANSAAIIDLPETHFEAVRPGIILYGYYPSKEIDKSKLELRPVMKLKTKIAHIKNIPSGHYISYGRKFKSSKESIIATLPIGYADGYTRALFNKGKVIIKGQHAPVVGSICMDQCMIDITNISSEIKVGDEVVLMGKTDEVKFDADDIAEILGTINYEVICAISKRVPRVYIKDGEVVKIRNYV</sequence>
<evidence type="ECO:0000256" key="3">
    <source>
        <dbReference type="ARBA" id="ARBA00023235"/>
    </source>
</evidence>
<dbReference type="InterPro" id="IPR001608">
    <property type="entry name" value="Ala_racemase_N"/>
</dbReference>
<dbReference type="EC" id="5.1.1.1" evidence="4"/>
<accession>A0ABT4CQF6</accession>
<feature type="active site" description="Proton acceptor; specific for D-alanine" evidence="4">
    <location>
        <position position="38"/>
    </location>
</feature>
<dbReference type="Pfam" id="PF01168">
    <property type="entry name" value="Ala_racemase_N"/>
    <property type="match status" value="1"/>
</dbReference>
<dbReference type="Pfam" id="PF00842">
    <property type="entry name" value="Ala_racemase_C"/>
    <property type="match status" value="1"/>
</dbReference>
<feature type="active site" description="Proton acceptor; specific for L-alanine" evidence="4">
    <location>
        <position position="267"/>
    </location>
</feature>
<dbReference type="HAMAP" id="MF_01201">
    <property type="entry name" value="Ala_racemase"/>
    <property type="match status" value="1"/>
</dbReference>
<evidence type="ECO:0000256" key="1">
    <source>
        <dbReference type="ARBA" id="ARBA00001933"/>
    </source>
</evidence>
<dbReference type="PANTHER" id="PTHR30511">
    <property type="entry name" value="ALANINE RACEMASE"/>
    <property type="match status" value="1"/>
</dbReference>
<dbReference type="PRINTS" id="PR00992">
    <property type="entry name" value="ALARACEMASE"/>
</dbReference>
<comment type="catalytic activity">
    <reaction evidence="4">
        <text>L-alanine = D-alanine</text>
        <dbReference type="Rhea" id="RHEA:20249"/>
        <dbReference type="ChEBI" id="CHEBI:57416"/>
        <dbReference type="ChEBI" id="CHEBI:57972"/>
        <dbReference type="EC" id="5.1.1.1"/>
    </reaction>
</comment>
<gene>
    <name evidence="6" type="primary">alr</name>
    <name evidence="6" type="ORF">OXH55_11600</name>
</gene>
<dbReference type="NCBIfam" id="TIGR00492">
    <property type="entry name" value="alr"/>
    <property type="match status" value="1"/>
</dbReference>
<evidence type="ECO:0000256" key="2">
    <source>
        <dbReference type="ARBA" id="ARBA00022898"/>
    </source>
</evidence>
<proteinExistence type="inferred from homology"/>
<organism evidence="6 7">
    <name type="scientific">Clostridium ganghwense</name>
    <dbReference type="NCBI Taxonomy" id="312089"/>
    <lineage>
        <taxon>Bacteria</taxon>
        <taxon>Bacillati</taxon>
        <taxon>Bacillota</taxon>
        <taxon>Clostridia</taxon>
        <taxon>Eubacteriales</taxon>
        <taxon>Clostridiaceae</taxon>
        <taxon>Clostridium</taxon>
    </lineage>
</organism>
<dbReference type="InterPro" id="IPR011079">
    <property type="entry name" value="Ala_racemase_C"/>
</dbReference>
<comment type="pathway">
    <text evidence="4">Amino-acid biosynthesis; D-alanine biosynthesis; D-alanine from L-alanine: step 1/1.</text>
</comment>
<dbReference type="RefSeq" id="WP_268050151.1">
    <property type="nucleotide sequence ID" value="NZ_JAPQES010000004.1"/>
</dbReference>
<dbReference type="SMART" id="SM01005">
    <property type="entry name" value="Ala_racemase_C"/>
    <property type="match status" value="1"/>
</dbReference>
<dbReference type="Proteomes" id="UP001079657">
    <property type="component" value="Unassembled WGS sequence"/>
</dbReference>
<reference evidence="6" key="1">
    <citation type="submission" date="2022-12" db="EMBL/GenBank/DDBJ databases">
        <authorList>
            <person name="Wang J."/>
        </authorList>
    </citation>
    <scope>NUCLEOTIDE SEQUENCE</scope>
    <source>
        <strain evidence="6">HY-42-06</strain>
    </source>
</reference>
<dbReference type="Gene3D" id="2.40.37.10">
    <property type="entry name" value="Lyase, Ornithine Decarboxylase, Chain A, domain 1"/>
    <property type="match status" value="1"/>
</dbReference>
<keyword evidence="2 4" id="KW-0663">Pyridoxal phosphate</keyword>
<name>A0ABT4CQF6_9CLOT</name>
<feature type="modified residue" description="N6-(pyridoxal phosphate)lysine" evidence="4">
    <location>
        <position position="38"/>
    </location>
</feature>
<protein>
    <recommendedName>
        <fullName evidence="4">Alanine racemase</fullName>
        <ecNumber evidence="4">5.1.1.1</ecNumber>
    </recommendedName>
</protein>
<dbReference type="InterPro" id="IPR009006">
    <property type="entry name" value="Ala_racemase/Decarboxylase_C"/>
</dbReference>
<dbReference type="SUPFAM" id="SSF51419">
    <property type="entry name" value="PLP-binding barrel"/>
    <property type="match status" value="1"/>
</dbReference>
<dbReference type="CDD" id="cd00430">
    <property type="entry name" value="PLPDE_III_AR"/>
    <property type="match status" value="1"/>
</dbReference>
<feature type="binding site" evidence="4">
    <location>
        <position position="136"/>
    </location>
    <ligand>
        <name>substrate</name>
    </ligand>
</feature>
<evidence type="ECO:0000256" key="4">
    <source>
        <dbReference type="HAMAP-Rule" id="MF_01201"/>
    </source>
</evidence>
<dbReference type="InterPro" id="IPR029066">
    <property type="entry name" value="PLP-binding_barrel"/>
</dbReference>
<comment type="function">
    <text evidence="4">Catalyzes the interconversion of L-alanine and D-alanine. May also act on other amino acids.</text>
</comment>
<evidence type="ECO:0000313" key="7">
    <source>
        <dbReference type="Proteomes" id="UP001079657"/>
    </source>
</evidence>
<dbReference type="InterPro" id="IPR020622">
    <property type="entry name" value="Ala_racemase_pyridoxalP-BS"/>
</dbReference>
<comment type="caution">
    <text evidence="6">The sequence shown here is derived from an EMBL/GenBank/DDBJ whole genome shotgun (WGS) entry which is preliminary data.</text>
</comment>
<dbReference type="InterPro" id="IPR000821">
    <property type="entry name" value="Ala_racemase"/>
</dbReference>